<organism evidence="9 10">
    <name type="scientific">Selenomonas sputigena</name>
    <dbReference type="NCBI Taxonomy" id="69823"/>
    <lineage>
        <taxon>Bacteria</taxon>
        <taxon>Bacillati</taxon>
        <taxon>Bacillota</taxon>
        <taxon>Negativicutes</taxon>
        <taxon>Selenomonadales</taxon>
        <taxon>Selenomonadaceae</taxon>
        <taxon>Selenomonas</taxon>
    </lineage>
</organism>
<dbReference type="PANTHER" id="PTHR30012:SF0">
    <property type="entry name" value="TYPE II SECRETION SYSTEM PROTEIN F-RELATED"/>
    <property type="match status" value="1"/>
</dbReference>
<dbReference type="InterPro" id="IPR042094">
    <property type="entry name" value="T2SS_GspF_sf"/>
</dbReference>
<protein>
    <submittedName>
        <fullName evidence="9">Type II secretion system F family protein</fullName>
    </submittedName>
</protein>
<evidence type="ECO:0000256" key="5">
    <source>
        <dbReference type="ARBA" id="ARBA00022989"/>
    </source>
</evidence>
<comment type="caution">
    <text evidence="9">The sequence shown here is derived from an EMBL/GenBank/DDBJ whole genome shotgun (WGS) entry which is preliminary data.</text>
</comment>
<dbReference type="Pfam" id="PF00482">
    <property type="entry name" value="T2SSF"/>
    <property type="match status" value="2"/>
</dbReference>
<dbReference type="EMBL" id="JARVLH010000007">
    <property type="protein sequence ID" value="MEX5286045.1"/>
    <property type="molecule type" value="Genomic_DNA"/>
</dbReference>
<feature type="domain" description="Type II secretion system protein GspF" evidence="8">
    <location>
        <begin position="267"/>
        <end position="388"/>
    </location>
</feature>
<dbReference type="RefSeq" id="WP_368847762.1">
    <property type="nucleotide sequence ID" value="NZ_CP194411.1"/>
</dbReference>
<accession>A0ABV3X8A0</accession>
<feature type="domain" description="Type II secretion system protein GspF" evidence="8">
    <location>
        <begin position="64"/>
        <end position="186"/>
    </location>
</feature>
<feature type="transmembrane region" description="Helical" evidence="7">
    <location>
        <begin position="162"/>
        <end position="185"/>
    </location>
</feature>
<dbReference type="Gene3D" id="1.20.81.30">
    <property type="entry name" value="Type II secretion system (T2SS), domain F"/>
    <property type="match status" value="2"/>
</dbReference>
<evidence type="ECO:0000313" key="10">
    <source>
        <dbReference type="Proteomes" id="UP001559623"/>
    </source>
</evidence>
<sequence length="398" mass="43694">MPAFSYTARTETGDLRRGEVEARSRTEAARQIQAHGLFALELKRRYKWHFAFYRAANRRYCMIFCREIALMLSAGLSASESLRILAEGAPGGRAALLKDMAERMEMGASLADAMARHGEVFPAVIVSLVRAGEVGGSLGTMLEKLADQTEKSWRVREKLRTALVYPAFLATAAAFALGFIFLFVLPNFVRLFEGLVVELPLPTRLVLGIGSLFEEHGLLLLALLPVSAAAWLLLRQKEAWRLRVDAFVLHLPLWGRLRLDLELMTLFDTLAVLLESGIPLHEALAVSGGVTQNRFLSSLFSAMEKEVERGGALGAAVGPEAVFPPLVLELLRVGERTGELSAMLAKAADFCRFTGEMRAERLEAMIEPLMVLLLGAVVALVVLSVALPMFEMIGAYGY</sequence>
<evidence type="ECO:0000256" key="1">
    <source>
        <dbReference type="ARBA" id="ARBA00004651"/>
    </source>
</evidence>
<dbReference type="Proteomes" id="UP001559623">
    <property type="component" value="Unassembled WGS sequence"/>
</dbReference>
<reference evidence="9 10" key="1">
    <citation type="submission" date="2023-04" db="EMBL/GenBank/DDBJ databases">
        <title>Genome Sequence of Selenomonas sputigena ATCC 33150.</title>
        <authorList>
            <person name="Miller D.P."/>
            <person name="Anvari S."/>
            <person name="Polson S.W."/>
            <person name="Macdonald M."/>
            <person name="Mcdowell J.V."/>
        </authorList>
    </citation>
    <scope>NUCLEOTIDE SEQUENCE [LARGE SCALE GENOMIC DNA]</scope>
    <source>
        <strain evidence="9 10">ATCC 33150</strain>
    </source>
</reference>
<keyword evidence="6 7" id="KW-0472">Membrane</keyword>
<feature type="transmembrane region" description="Helical" evidence="7">
    <location>
        <begin position="369"/>
        <end position="390"/>
    </location>
</feature>
<dbReference type="PRINTS" id="PR00812">
    <property type="entry name" value="BCTERIALGSPF"/>
</dbReference>
<evidence type="ECO:0000313" key="9">
    <source>
        <dbReference type="EMBL" id="MEX5286045.1"/>
    </source>
</evidence>
<dbReference type="PANTHER" id="PTHR30012">
    <property type="entry name" value="GENERAL SECRETION PATHWAY PROTEIN"/>
    <property type="match status" value="1"/>
</dbReference>
<keyword evidence="5 7" id="KW-1133">Transmembrane helix</keyword>
<evidence type="ECO:0000256" key="7">
    <source>
        <dbReference type="SAM" id="Phobius"/>
    </source>
</evidence>
<dbReference type="InterPro" id="IPR003004">
    <property type="entry name" value="GspF/PilC"/>
</dbReference>
<dbReference type="InterPro" id="IPR018076">
    <property type="entry name" value="T2SS_GspF_dom"/>
</dbReference>
<evidence type="ECO:0000259" key="8">
    <source>
        <dbReference type="Pfam" id="PF00482"/>
    </source>
</evidence>
<evidence type="ECO:0000256" key="3">
    <source>
        <dbReference type="ARBA" id="ARBA00022475"/>
    </source>
</evidence>
<gene>
    <name evidence="9" type="ORF">QCO44_10455</name>
</gene>
<keyword evidence="4 7" id="KW-0812">Transmembrane</keyword>
<evidence type="ECO:0000256" key="2">
    <source>
        <dbReference type="ARBA" id="ARBA00005745"/>
    </source>
</evidence>
<name>A0ABV3X8A0_9FIRM</name>
<comment type="similarity">
    <text evidence="2">Belongs to the GSP F family.</text>
</comment>
<keyword evidence="3" id="KW-1003">Cell membrane</keyword>
<proteinExistence type="inferred from homology"/>
<comment type="subcellular location">
    <subcellularLocation>
        <location evidence="1">Cell membrane</location>
        <topology evidence="1">Multi-pass membrane protein</topology>
    </subcellularLocation>
</comment>
<evidence type="ECO:0000256" key="4">
    <source>
        <dbReference type="ARBA" id="ARBA00022692"/>
    </source>
</evidence>
<feature type="transmembrane region" description="Helical" evidence="7">
    <location>
        <begin position="205"/>
        <end position="234"/>
    </location>
</feature>
<keyword evidence="10" id="KW-1185">Reference proteome</keyword>
<evidence type="ECO:0000256" key="6">
    <source>
        <dbReference type="ARBA" id="ARBA00023136"/>
    </source>
</evidence>